<dbReference type="OrthoDB" id="1144350at2"/>
<evidence type="ECO:0000313" key="2">
    <source>
        <dbReference type="Proteomes" id="UP000490922"/>
    </source>
</evidence>
<dbReference type="Proteomes" id="UP000490922">
    <property type="component" value="Unassembled WGS sequence"/>
</dbReference>
<sequence length="143" mass="17341">MSISTIIELEDWMVENCMNNKITPGNRFETDDGVGLEKYGNLYIWYHSERGEKENLNYFNTEKEAVEFIYEYVRKDKYANSHLVGNFKDQNLKNEIIAEFTNRNIKYWNDEISYLSFNLYRFFVYRCDIEKVADLKEKYLMEK</sequence>
<proteinExistence type="predicted"/>
<name>A0A7J5AM84_9FLAO</name>
<organism evidence="1 2">
    <name type="scientific">Flavobacterium luteum</name>
    <dbReference type="NCBI Taxonomy" id="2026654"/>
    <lineage>
        <taxon>Bacteria</taxon>
        <taxon>Pseudomonadati</taxon>
        <taxon>Bacteroidota</taxon>
        <taxon>Flavobacteriia</taxon>
        <taxon>Flavobacteriales</taxon>
        <taxon>Flavobacteriaceae</taxon>
        <taxon>Flavobacterium</taxon>
    </lineage>
</organism>
<dbReference type="EMBL" id="WAEM01000001">
    <property type="protein sequence ID" value="KAB1158099.1"/>
    <property type="molecule type" value="Genomic_DNA"/>
</dbReference>
<keyword evidence="2" id="KW-1185">Reference proteome</keyword>
<dbReference type="AlphaFoldDB" id="A0A7J5AM84"/>
<dbReference type="RefSeq" id="WP_151106292.1">
    <property type="nucleotide sequence ID" value="NZ_WAEM01000001.1"/>
</dbReference>
<gene>
    <name evidence="1" type="ORF">F6464_03185</name>
</gene>
<protein>
    <submittedName>
        <fullName evidence="1">Uncharacterized protein</fullName>
    </submittedName>
</protein>
<accession>A0A7J5AM84</accession>
<evidence type="ECO:0000313" key="1">
    <source>
        <dbReference type="EMBL" id="KAB1158099.1"/>
    </source>
</evidence>
<comment type="caution">
    <text evidence="1">The sequence shown here is derived from an EMBL/GenBank/DDBJ whole genome shotgun (WGS) entry which is preliminary data.</text>
</comment>
<reference evidence="1 2" key="1">
    <citation type="submission" date="2019-09" db="EMBL/GenBank/DDBJ databases">
        <title>Flavobacterium sp. nov., isolated from glacier ice.</title>
        <authorList>
            <person name="Liu Q."/>
        </authorList>
    </citation>
    <scope>NUCLEOTIDE SEQUENCE [LARGE SCALE GENOMIC DNA]</scope>
    <source>
        <strain evidence="1 2">NBRC 112527</strain>
    </source>
</reference>